<dbReference type="EMBL" id="PYYB01000004">
    <property type="protein sequence ID" value="PTL54889.1"/>
    <property type="molecule type" value="Genomic_DNA"/>
</dbReference>
<evidence type="ECO:0000313" key="2">
    <source>
        <dbReference type="Proteomes" id="UP000240739"/>
    </source>
</evidence>
<dbReference type="Pfam" id="PF13489">
    <property type="entry name" value="Methyltransf_23"/>
    <property type="match status" value="1"/>
</dbReference>
<dbReference type="AlphaFoldDB" id="A0A2T4UCF8"/>
<reference evidence="1 2" key="1">
    <citation type="submission" date="2018-03" db="EMBL/GenBank/DDBJ databases">
        <title>Aquarubrobacter algicola gen. nov., sp. nov., a novel actinobacterium isolated from shallow eutrophic lake during the end of cyanobacterial harmful algal blooms.</title>
        <authorList>
            <person name="Chun S.J."/>
        </authorList>
    </citation>
    <scope>NUCLEOTIDE SEQUENCE [LARGE SCALE GENOMIC DNA]</scope>
    <source>
        <strain evidence="1 2">Seoho-28</strain>
    </source>
</reference>
<dbReference type="SUPFAM" id="SSF53335">
    <property type="entry name" value="S-adenosyl-L-methionine-dependent methyltransferases"/>
    <property type="match status" value="1"/>
</dbReference>
<sequence>MCCGERSVVGVARPYPPSRWTVWRNRGRAVAVRARRSRAARRRVTGTLPRVPSPSPDVRERVLAHPAWYHTLELAPDLVTPGFCDLRPFAPEALPASTAGLRCLDVGTFDGFWAFELERRGAASVHTLDLPDGTQADWPPNTRALNLADTEASGLQWGTGFLLAHEALGSSVQRVLGTVYELEQAWTDGPVDLVLCGTILQHLRDPVGALERMVDVLAPGGELLMIEAYSVPLTRRHPRRAVAEYRPIVPGSRYTWWLGNLATLRGYAATVGLEPIGDGRPVTHRPLRGAGKGDHVARLRFRKPAA</sequence>
<keyword evidence="2" id="KW-1185">Reference proteome</keyword>
<gene>
    <name evidence="1" type="ORF">C7Y72_20135</name>
</gene>
<dbReference type="Gene3D" id="3.40.50.150">
    <property type="entry name" value="Vaccinia Virus protein VP39"/>
    <property type="match status" value="1"/>
</dbReference>
<evidence type="ECO:0008006" key="3">
    <source>
        <dbReference type="Google" id="ProtNLM"/>
    </source>
</evidence>
<name>A0A2T4UCF8_9ACTN</name>
<accession>A0A2T4UCF8</accession>
<proteinExistence type="predicted"/>
<organism evidence="1 2">
    <name type="scientific">Paraconexibacter algicola</name>
    <dbReference type="NCBI Taxonomy" id="2133960"/>
    <lineage>
        <taxon>Bacteria</taxon>
        <taxon>Bacillati</taxon>
        <taxon>Actinomycetota</taxon>
        <taxon>Thermoleophilia</taxon>
        <taxon>Solirubrobacterales</taxon>
        <taxon>Paraconexibacteraceae</taxon>
        <taxon>Paraconexibacter</taxon>
    </lineage>
</organism>
<evidence type="ECO:0000313" key="1">
    <source>
        <dbReference type="EMBL" id="PTL54889.1"/>
    </source>
</evidence>
<dbReference type="Proteomes" id="UP000240739">
    <property type="component" value="Unassembled WGS sequence"/>
</dbReference>
<comment type="caution">
    <text evidence="1">The sequence shown here is derived from an EMBL/GenBank/DDBJ whole genome shotgun (WGS) entry which is preliminary data.</text>
</comment>
<dbReference type="InterPro" id="IPR029063">
    <property type="entry name" value="SAM-dependent_MTases_sf"/>
</dbReference>
<protein>
    <recommendedName>
        <fullName evidence="3">Methyltransferase domain-containing protein</fullName>
    </recommendedName>
</protein>
<dbReference type="CDD" id="cd02440">
    <property type="entry name" value="AdoMet_MTases"/>
    <property type="match status" value="1"/>
</dbReference>